<feature type="chain" id="PRO_5044604581" description="Sema domain-containing protein" evidence="9">
    <location>
        <begin position="22"/>
        <end position="776"/>
    </location>
</feature>
<dbReference type="Proteomes" id="UP000291020">
    <property type="component" value="Unassembled WGS sequence"/>
</dbReference>
<comment type="similarity">
    <text evidence="2">Belongs to the semaphorin family.</text>
</comment>
<keyword evidence="8" id="KW-1133">Transmembrane helix</keyword>
<evidence type="ECO:0000256" key="3">
    <source>
        <dbReference type="ARBA" id="ARBA00023136"/>
    </source>
</evidence>
<dbReference type="FunFam" id="2.130.10.10:FF:000257">
    <property type="entry name" value="semaphorin-4A isoform X2"/>
    <property type="match status" value="1"/>
</dbReference>
<evidence type="ECO:0000256" key="6">
    <source>
        <dbReference type="PROSITE-ProRule" id="PRU00352"/>
    </source>
</evidence>
<feature type="region of interest" description="Disordered" evidence="7">
    <location>
        <begin position="536"/>
        <end position="556"/>
    </location>
</feature>
<dbReference type="GO" id="GO:0005886">
    <property type="term" value="C:plasma membrane"/>
    <property type="evidence" value="ECO:0007669"/>
    <property type="project" value="TreeGrafter"/>
</dbReference>
<dbReference type="Pfam" id="PF01437">
    <property type="entry name" value="PSI"/>
    <property type="match status" value="1"/>
</dbReference>
<evidence type="ECO:0000313" key="11">
    <source>
        <dbReference type="Ensembl" id="ENSGAGP00000028436.1"/>
    </source>
</evidence>
<dbReference type="GO" id="GO:0001755">
    <property type="term" value="P:neural crest cell migration"/>
    <property type="evidence" value="ECO:0007669"/>
    <property type="project" value="TreeGrafter"/>
</dbReference>
<dbReference type="AlphaFoldDB" id="A0A452IKL3"/>
<dbReference type="PROSITE" id="PS51004">
    <property type="entry name" value="SEMA"/>
    <property type="match status" value="1"/>
</dbReference>
<proteinExistence type="inferred from homology"/>
<reference evidence="12" key="1">
    <citation type="journal article" date="2017" name="PLoS ONE">
        <title>The Agassiz's desert tortoise genome provides a resource for the conservation of a threatened species.</title>
        <authorList>
            <person name="Tollis M."/>
            <person name="DeNardo D.F."/>
            <person name="Cornelius J.A."/>
            <person name="Dolby G.A."/>
            <person name="Edwards T."/>
            <person name="Henen B.T."/>
            <person name="Karl A.E."/>
            <person name="Murphy R.W."/>
            <person name="Kusumi K."/>
        </authorList>
    </citation>
    <scope>NUCLEOTIDE SEQUENCE [LARGE SCALE GENOMIC DNA]</scope>
</reference>
<feature type="domain" description="Sema" evidence="10">
    <location>
        <begin position="26"/>
        <end position="484"/>
    </location>
</feature>
<reference evidence="11" key="2">
    <citation type="submission" date="2025-05" db="UniProtKB">
        <authorList>
            <consortium name="Ensembl"/>
        </authorList>
    </citation>
    <scope>IDENTIFICATION</scope>
</reference>
<organism evidence="11 12">
    <name type="scientific">Gopherus agassizii</name>
    <name type="common">Agassiz's desert tortoise</name>
    <dbReference type="NCBI Taxonomy" id="38772"/>
    <lineage>
        <taxon>Eukaryota</taxon>
        <taxon>Metazoa</taxon>
        <taxon>Chordata</taxon>
        <taxon>Craniata</taxon>
        <taxon>Vertebrata</taxon>
        <taxon>Euteleostomi</taxon>
        <taxon>Archelosauria</taxon>
        <taxon>Testudinata</taxon>
        <taxon>Testudines</taxon>
        <taxon>Cryptodira</taxon>
        <taxon>Durocryptodira</taxon>
        <taxon>Testudinoidea</taxon>
        <taxon>Testudinidae</taxon>
        <taxon>Gopherus</taxon>
    </lineage>
</organism>
<keyword evidence="12" id="KW-1185">Reference proteome</keyword>
<dbReference type="Pfam" id="PF01403">
    <property type="entry name" value="Sema"/>
    <property type="match status" value="1"/>
</dbReference>
<evidence type="ECO:0000256" key="5">
    <source>
        <dbReference type="ARBA" id="ARBA00023180"/>
    </source>
</evidence>
<keyword evidence="9" id="KW-0732">Signal</keyword>
<dbReference type="STRING" id="38772.ENSGAGP00000028439"/>
<dbReference type="Ensembl" id="ENSGAGT00000032303.1">
    <property type="protein sequence ID" value="ENSGAGP00000028439.1"/>
    <property type="gene ID" value="ENSGAGG00000020616.1"/>
</dbReference>
<evidence type="ECO:0000256" key="8">
    <source>
        <dbReference type="SAM" id="Phobius"/>
    </source>
</evidence>
<dbReference type="InterPro" id="IPR036352">
    <property type="entry name" value="Semap_dom_sf"/>
</dbReference>
<dbReference type="InterPro" id="IPR001627">
    <property type="entry name" value="Semap_dom"/>
</dbReference>
<comment type="subcellular location">
    <subcellularLocation>
        <location evidence="1">Membrane</location>
    </subcellularLocation>
</comment>
<evidence type="ECO:0000256" key="1">
    <source>
        <dbReference type="ARBA" id="ARBA00004370"/>
    </source>
</evidence>
<dbReference type="SUPFAM" id="SSF103575">
    <property type="entry name" value="Plexin repeat"/>
    <property type="match status" value="1"/>
</dbReference>
<dbReference type="GO" id="GO:0071526">
    <property type="term" value="P:semaphorin-plexin signaling pathway"/>
    <property type="evidence" value="ECO:0007669"/>
    <property type="project" value="TreeGrafter"/>
</dbReference>
<dbReference type="InterPro" id="IPR013783">
    <property type="entry name" value="Ig-like_fold"/>
</dbReference>
<feature type="transmembrane region" description="Helical" evidence="8">
    <location>
        <begin position="671"/>
        <end position="697"/>
    </location>
</feature>
<dbReference type="InterPro" id="IPR027231">
    <property type="entry name" value="Semaphorin"/>
</dbReference>
<keyword evidence="3 8" id="KW-0472">Membrane</keyword>
<dbReference type="PANTHER" id="PTHR11036:SF15">
    <property type="entry name" value="SEMAPHORIN-4A"/>
    <property type="match status" value="1"/>
</dbReference>
<dbReference type="Gene3D" id="3.30.1680.10">
    <property type="entry name" value="ligand-binding face of the semaphorins, domain 2"/>
    <property type="match status" value="1"/>
</dbReference>
<sequence>MPCRALCLLCSLVMPAAFLCADLLPRVTFPKGDARRILTSFSKDGIFNYDTFLLSEDEGTLYVGARDTLLSLQVDSAGSMELTGSIVWQPVPEKKQECVFKKKSNLTECFNFIRVLVPVNQTHLYTCGTYAFSPTCSYINLENFSLVSVGRGQTLLQDGKGQCPFDPRHKYTAILVDGELYTGTMNNFQGNEPIISRALGSRTLLKTDAFLRWLNVDAGFVASANIPGDEKVYFFFEETAEEFDFFEKLTVSRVARVCKNDVGGEKVLQKKWTTFLKAQLTCFQPGHFPFNVIHHSFVLPQPGVGAVFYGVFTSQWQLGDAGSTAVCAFNLEDIERVFSGKYKELNKESSRWTTYSNEVPEPRPGSCSVRPSADKVLTFMKNHFLMDGKVVPRNKQPLLVKQNVKYTRIAVDQTRSVLGTSYEVMFLGTDQGFLHKAVALASGAHIIEEIQLFKDPEPVQNLLFSPGKGILYVGYSKGVLQVPLANCSVYRSCADCVLARDPYCAWDRHSQSCQETRGTNKNTSDWLQDIEKGRPGATCQQISGKGRATPRSRDDLGSSLVKTLSPALNSIIRLPCPQLSALATYNWSYPGDQIPAGLTLLDNKTLVIIMQRQAAGEYTCWASENGHHQAVARYVVQDPMGVNILSESGGDSMVGEGLEQGAGPQDGHHSYWAQFVTVTVLLSVTLAIAMAMAGFSYHDRLKAKSKVQGCNTPEATKVSNQEKVPLNGGRSPQLQGPVQEGAKDPRDCCVQMEGLSQEIDMDNNRLNASLGAREGS</sequence>
<keyword evidence="5" id="KW-0325">Glycoprotein</keyword>
<dbReference type="Gene3D" id="2.60.40.10">
    <property type="entry name" value="Immunoglobulins"/>
    <property type="match status" value="1"/>
</dbReference>
<accession>A0A452IKL3</accession>
<evidence type="ECO:0000259" key="10">
    <source>
        <dbReference type="PROSITE" id="PS51004"/>
    </source>
</evidence>
<evidence type="ECO:0000313" key="12">
    <source>
        <dbReference type="Proteomes" id="UP000291020"/>
    </source>
</evidence>
<dbReference type="GO" id="GO:0007411">
    <property type="term" value="P:axon guidance"/>
    <property type="evidence" value="ECO:0007669"/>
    <property type="project" value="TreeGrafter"/>
</dbReference>
<dbReference type="GO" id="GO:0030215">
    <property type="term" value="F:semaphorin receptor binding"/>
    <property type="evidence" value="ECO:0007669"/>
    <property type="project" value="InterPro"/>
</dbReference>
<comment type="caution">
    <text evidence="6">Lacks conserved residue(s) required for the propagation of feature annotation.</text>
</comment>
<feature type="compositionally biased region" description="Polar residues" evidence="7">
    <location>
        <begin position="712"/>
        <end position="722"/>
    </location>
</feature>
<evidence type="ECO:0000256" key="7">
    <source>
        <dbReference type="SAM" id="MobiDB-lite"/>
    </source>
</evidence>
<dbReference type="GO" id="GO:0045499">
    <property type="term" value="F:chemorepellent activity"/>
    <property type="evidence" value="ECO:0007669"/>
    <property type="project" value="TreeGrafter"/>
</dbReference>
<dbReference type="SMART" id="SM00423">
    <property type="entry name" value="PSI"/>
    <property type="match status" value="1"/>
</dbReference>
<keyword evidence="4" id="KW-1015">Disulfide bond</keyword>
<evidence type="ECO:0000256" key="4">
    <source>
        <dbReference type="ARBA" id="ARBA00023157"/>
    </source>
</evidence>
<dbReference type="GO" id="GO:0030335">
    <property type="term" value="P:positive regulation of cell migration"/>
    <property type="evidence" value="ECO:0007669"/>
    <property type="project" value="TreeGrafter"/>
</dbReference>
<dbReference type="SUPFAM" id="SSF101912">
    <property type="entry name" value="Sema domain"/>
    <property type="match status" value="1"/>
</dbReference>
<evidence type="ECO:0000256" key="2">
    <source>
        <dbReference type="ARBA" id="ARBA00009492"/>
    </source>
</evidence>
<name>A0A452IKL3_9SAUR</name>
<protein>
    <recommendedName>
        <fullName evidence="10">Sema domain-containing protein</fullName>
    </recommendedName>
</protein>
<dbReference type="Ensembl" id="ENSGAGT00000032300.1">
    <property type="protein sequence ID" value="ENSGAGP00000028436.1"/>
    <property type="gene ID" value="ENSGAGG00000020616.1"/>
</dbReference>
<feature type="signal peptide" evidence="9">
    <location>
        <begin position="1"/>
        <end position="21"/>
    </location>
</feature>
<feature type="region of interest" description="Disordered" evidence="7">
    <location>
        <begin position="712"/>
        <end position="749"/>
    </location>
</feature>
<evidence type="ECO:0000256" key="9">
    <source>
        <dbReference type="SAM" id="SignalP"/>
    </source>
</evidence>
<dbReference type="InterPro" id="IPR016201">
    <property type="entry name" value="PSI"/>
</dbReference>
<dbReference type="SMART" id="SM00630">
    <property type="entry name" value="Sema"/>
    <property type="match status" value="1"/>
</dbReference>
<keyword evidence="8" id="KW-0812">Transmembrane</keyword>
<dbReference type="InterPro" id="IPR002165">
    <property type="entry name" value="Plexin_repeat"/>
</dbReference>
<dbReference type="Ensembl" id="ENSGAGT00000032302.1">
    <property type="protein sequence ID" value="ENSGAGP00000028438.1"/>
    <property type="gene ID" value="ENSGAGG00000020616.1"/>
</dbReference>
<dbReference type="InterPro" id="IPR015943">
    <property type="entry name" value="WD40/YVTN_repeat-like_dom_sf"/>
</dbReference>
<dbReference type="PANTHER" id="PTHR11036">
    <property type="entry name" value="SEMAPHORIN"/>
    <property type="match status" value="1"/>
</dbReference>
<dbReference type="Gene3D" id="2.130.10.10">
    <property type="entry name" value="YVTN repeat-like/Quinoprotein amine dehydrogenase"/>
    <property type="match status" value="1"/>
</dbReference>